<sequence>MKAVKAHLTQNNLQIAYRLTEKLMDFLQDNLYKCANKIYFTVTNFKS</sequence>
<accession>E1YDU6</accession>
<dbReference type="AlphaFoldDB" id="E1YDU6"/>
<protein>
    <submittedName>
        <fullName evidence="1">Uncharacterized protein</fullName>
    </submittedName>
</protein>
<gene>
    <name evidence="1" type="ORF">N47_L13380</name>
</gene>
<dbReference type="EMBL" id="FR695869">
    <property type="protein sequence ID" value="CBX28740.1"/>
    <property type="molecule type" value="Genomic_DNA"/>
</dbReference>
<reference evidence="1" key="1">
    <citation type="journal article" date="2011" name="Environ. Microbiol.">
        <title>Genomic insights into the metabolic potential of the polycyclic aromatic hydrocarbon degrading sulfate-reducing Deltaproteobacterium N47.</title>
        <authorList>
            <person name="Bergmann F."/>
            <person name="Selesi D."/>
            <person name="Weinmaier T."/>
            <person name="Tischler P."/>
            <person name="Rattei T."/>
            <person name="Meckenstock R.U."/>
        </authorList>
    </citation>
    <scope>NUCLEOTIDE SEQUENCE</scope>
</reference>
<evidence type="ECO:0000313" key="1">
    <source>
        <dbReference type="EMBL" id="CBX28740.1"/>
    </source>
</evidence>
<organism evidence="1">
    <name type="scientific">uncultured Desulfobacterium sp</name>
    <dbReference type="NCBI Taxonomy" id="201089"/>
    <lineage>
        <taxon>Bacteria</taxon>
        <taxon>Pseudomonadati</taxon>
        <taxon>Thermodesulfobacteriota</taxon>
        <taxon>Desulfobacteria</taxon>
        <taxon>Desulfobacterales</taxon>
        <taxon>Desulfobacteriaceae</taxon>
        <taxon>Desulfobacterium</taxon>
        <taxon>environmental samples</taxon>
    </lineage>
</organism>
<name>E1YDU6_9BACT</name>
<proteinExistence type="predicted"/>